<sequence length="67" mass="6951">MARKEAEGNARVLALDNTAASPLSPTSPMPRREAEENALVLALDDADASPLTPTAPATTGGKYRPFG</sequence>
<feature type="region of interest" description="Disordered" evidence="1">
    <location>
        <begin position="1"/>
        <end position="67"/>
    </location>
</feature>
<gene>
    <name evidence="2" type="ORF">E2562_013608</name>
</gene>
<organism evidence="2 3">
    <name type="scientific">Oryza meyeriana var. granulata</name>
    <dbReference type="NCBI Taxonomy" id="110450"/>
    <lineage>
        <taxon>Eukaryota</taxon>
        <taxon>Viridiplantae</taxon>
        <taxon>Streptophyta</taxon>
        <taxon>Embryophyta</taxon>
        <taxon>Tracheophyta</taxon>
        <taxon>Spermatophyta</taxon>
        <taxon>Magnoliopsida</taxon>
        <taxon>Liliopsida</taxon>
        <taxon>Poales</taxon>
        <taxon>Poaceae</taxon>
        <taxon>BOP clade</taxon>
        <taxon>Oryzoideae</taxon>
        <taxon>Oryzeae</taxon>
        <taxon>Oryzinae</taxon>
        <taxon>Oryza</taxon>
        <taxon>Oryza meyeriana</taxon>
    </lineage>
</organism>
<keyword evidence="3" id="KW-1185">Reference proteome</keyword>
<evidence type="ECO:0000313" key="2">
    <source>
        <dbReference type="EMBL" id="KAF0895526.1"/>
    </source>
</evidence>
<proteinExistence type="predicted"/>
<protein>
    <submittedName>
        <fullName evidence="2">Uncharacterized protein</fullName>
    </submittedName>
</protein>
<feature type="compositionally biased region" description="Low complexity" evidence="1">
    <location>
        <begin position="37"/>
        <end position="59"/>
    </location>
</feature>
<accession>A0A6G1C5T1</accession>
<reference evidence="2 3" key="1">
    <citation type="submission" date="2019-11" db="EMBL/GenBank/DDBJ databases">
        <title>Whole genome sequence of Oryza granulata.</title>
        <authorList>
            <person name="Li W."/>
        </authorList>
    </citation>
    <scope>NUCLEOTIDE SEQUENCE [LARGE SCALE GENOMIC DNA]</scope>
    <source>
        <strain evidence="3">cv. Menghai</strain>
        <tissue evidence="2">Leaf</tissue>
    </source>
</reference>
<comment type="caution">
    <text evidence="2">The sequence shown here is derived from an EMBL/GenBank/DDBJ whole genome shotgun (WGS) entry which is preliminary data.</text>
</comment>
<dbReference type="EMBL" id="SPHZ02000010">
    <property type="protein sequence ID" value="KAF0895526.1"/>
    <property type="molecule type" value="Genomic_DNA"/>
</dbReference>
<dbReference type="Proteomes" id="UP000479710">
    <property type="component" value="Unassembled WGS sequence"/>
</dbReference>
<name>A0A6G1C5T1_9ORYZ</name>
<dbReference type="AlphaFoldDB" id="A0A6G1C5T1"/>
<evidence type="ECO:0000313" key="3">
    <source>
        <dbReference type="Proteomes" id="UP000479710"/>
    </source>
</evidence>
<evidence type="ECO:0000256" key="1">
    <source>
        <dbReference type="SAM" id="MobiDB-lite"/>
    </source>
</evidence>